<comment type="caution">
    <text evidence="1">The sequence shown here is derived from an EMBL/GenBank/DDBJ whole genome shotgun (WGS) entry which is preliminary data.</text>
</comment>
<protein>
    <submittedName>
        <fullName evidence="1">Uncharacterized protein</fullName>
    </submittedName>
</protein>
<reference evidence="1" key="1">
    <citation type="journal article" date="2019" name="Sci. Rep.">
        <title>Draft genome of Tanacetum cinerariifolium, the natural source of mosquito coil.</title>
        <authorList>
            <person name="Yamashiro T."/>
            <person name="Shiraishi A."/>
            <person name="Satake H."/>
            <person name="Nakayama K."/>
        </authorList>
    </citation>
    <scope>NUCLEOTIDE SEQUENCE</scope>
</reference>
<name>A0A6L2L5G5_TANCI</name>
<evidence type="ECO:0000313" key="1">
    <source>
        <dbReference type="EMBL" id="GEU55515.1"/>
    </source>
</evidence>
<dbReference type="EMBL" id="BKCJ010003509">
    <property type="protein sequence ID" value="GEU55515.1"/>
    <property type="molecule type" value="Genomic_DNA"/>
</dbReference>
<gene>
    <name evidence="1" type="ORF">Tci_027493</name>
</gene>
<dbReference type="AlphaFoldDB" id="A0A6L2L5G5"/>
<sequence length="101" mass="10941">MSSASSAVTTSVYTDSEPGRVFCGADEDFSDGGLEECAMWDGAIAHGEVGLGYLVLFRALGYMVQMRLFHLCLKEPSAWLGEVKAGDDKFILLDTLLLFVP</sequence>
<proteinExistence type="predicted"/>
<accession>A0A6L2L5G5</accession>
<organism evidence="1">
    <name type="scientific">Tanacetum cinerariifolium</name>
    <name type="common">Dalmatian daisy</name>
    <name type="synonym">Chrysanthemum cinerariifolium</name>
    <dbReference type="NCBI Taxonomy" id="118510"/>
    <lineage>
        <taxon>Eukaryota</taxon>
        <taxon>Viridiplantae</taxon>
        <taxon>Streptophyta</taxon>
        <taxon>Embryophyta</taxon>
        <taxon>Tracheophyta</taxon>
        <taxon>Spermatophyta</taxon>
        <taxon>Magnoliopsida</taxon>
        <taxon>eudicotyledons</taxon>
        <taxon>Gunneridae</taxon>
        <taxon>Pentapetalae</taxon>
        <taxon>asterids</taxon>
        <taxon>campanulids</taxon>
        <taxon>Asterales</taxon>
        <taxon>Asteraceae</taxon>
        <taxon>Asteroideae</taxon>
        <taxon>Anthemideae</taxon>
        <taxon>Anthemidinae</taxon>
        <taxon>Tanacetum</taxon>
    </lineage>
</organism>